<dbReference type="AlphaFoldDB" id="A0A848LB33"/>
<proteinExistence type="predicted"/>
<dbReference type="Pfam" id="PF09536">
    <property type="entry name" value="DUF2378"/>
    <property type="match status" value="1"/>
</dbReference>
<dbReference type="EMBL" id="JABBJJ010000056">
    <property type="protein sequence ID" value="NMO16119.1"/>
    <property type="molecule type" value="Genomic_DNA"/>
</dbReference>
<organism evidence="1 2">
    <name type="scientific">Pyxidicoccus fallax</name>
    <dbReference type="NCBI Taxonomy" id="394095"/>
    <lineage>
        <taxon>Bacteria</taxon>
        <taxon>Pseudomonadati</taxon>
        <taxon>Myxococcota</taxon>
        <taxon>Myxococcia</taxon>
        <taxon>Myxococcales</taxon>
        <taxon>Cystobacterineae</taxon>
        <taxon>Myxococcaceae</taxon>
        <taxon>Pyxidicoccus</taxon>
    </lineage>
</organism>
<protein>
    <submittedName>
        <fullName evidence="1">DUF2378 family protein</fullName>
    </submittedName>
</protein>
<dbReference type="RefSeq" id="WP_169345413.1">
    <property type="nucleotide sequence ID" value="NZ_JABBJJ010000056.1"/>
</dbReference>
<evidence type="ECO:0000313" key="1">
    <source>
        <dbReference type="EMBL" id="NMO16119.1"/>
    </source>
</evidence>
<keyword evidence="2" id="KW-1185">Reference proteome</keyword>
<dbReference type="Proteomes" id="UP000518300">
    <property type="component" value="Unassembled WGS sequence"/>
</dbReference>
<dbReference type="NCBIfam" id="TIGR02265">
    <property type="entry name" value="Mxa_TIGR02265"/>
    <property type="match status" value="1"/>
</dbReference>
<dbReference type="InterPro" id="IPR011751">
    <property type="entry name" value="Mxa_paralog_2265"/>
</dbReference>
<name>A0A848LB33_9BACT</name>
<sequence>MQMPDTRLIYGVTAQGLFLHALGRRLSANARVALREAGMDLDQDLLPAYDLGTWMRCLDIALRDLWPDLPREEAWRRMGHTLVEGITSTMLGRLTMTAARALGPQLAVSQFNRAFRNSDNFVELRPKELGPGRWELWISDIVGRPHYYQGILEKSLELTGARGFQVSVLRQEPPACVFLMQWPEK</sequence>
<accession>A0A848LB33</accession>
<gene>
    <name evidence="1" type="ORF">HG543_14845</name>
</gene>
<comment type="caution">
    <text evidence="1">The sequence shown here is derived from an EMBL/GenBank/DDBJ whole genome shotgun (WGS) entry which is preliminary data.</text>
</comment>
<evidence type="ECO:0000313" key="2">
    <source>
        <dbReference type="Proteomes" id="UP000518300"/>
    </source>
</evidence>
<reference evidence="1 2" key="1">
    <citation type="submission" date="2020-04" db="EMBL/GenBank/DDBJ databases">
        <title>Draft genome of Pyxidicoccus fallax type strain.</title>
        <authorList>
            <person name="Whitworth D.E."/>
        </authorList>
    </citation>
    <scope>NUCLEOTIDE SEQUENCE [LARGE SCALE GENOMIC DNA]</scope>
    <source>
        <strain evidence="1 2">DSM 14698</strain>
    </source>
</reference>